<evidence type="ECO:0000256" key="2">
    <source>
        <dbReference type="SAM" id="MobiDB-lite"/>
    </source>
</evidence>
<dbReference type="PANTHER" id="PTHR12150:SF13">
    <property type="entry name" value="METHYLTRANSFERASE C9ORF114-RELATED"/>
    <property type="match status" value="1"/>
</dbReference>
<feature type="compositionally biased region" description="Basic and acidic residues" evidence="2">
    <location>
        <begin position="89"/>
        <end position="119"/>
    </location>
</feature>
<gene>
    <name evidence="3" type="ORF">DASC09_007390</name>
</gene>
<dbReference type="InterPro" id="IPR029028">
    <property type="entry name" value="Alpha/beta_knot_MTases"/>
</dbReference>
<evidence type="ECO:0000313" key="4">
    <source>
        <dbReference type="Proteomes" id="UP001360560"/>
    </source>
</evidence>
<dbReference type="Pfam" id="PF02598">
    <property type="entry name" value="Methyltrn_RNA_3"/>
    <property type="match status" value="1"/>
</dbReference>
<organism evidence="3 4">
    <name type="scientific">Saccharomycopsis crataegensis</name>
    <dbReference type="NCBI Taxonomy" id="43959"/>
    <lineage>
        <taxon>Eukaryota</taxon>
        <taxon>Fungi</taxon>
        <taxon>Dikarya</taxon>
        <taxon>Ascomycota</taxon>
        <taxon>Saccharomycotina</taxon>
        <taxon>Saccharomycetes</taxon>
        <taxon>Saccharomycopsidaceae</taxon>
        <taxon>Saccharomycopsis</taxon>
    </lineage>
</organism>
<sequence>MSEKASKRPQESVINDGLKKKHKKTRPINYTICIPSTIIANAKSLNQVTQIAYEVAKSLTIYNVSEVVILDIPEESHKPQSSTTAGVKEGNKIKFNFDDNKPKDATAKNNQKKDNKDNNNDNDNEPSMILATLLQYFITPPYLVKSVFQEKNRKFLKHAGNFPTLTTLPFMATNYLDENETSGTFREGISVAEQTSKPKHVPGTKVKKSKKKERLSMTKYVNVGLDKPIALAKDKIPVNVRVTVNVKEGKVVSPYEAYYSDKIGAKVAVGYHVRIAKSFSSVFTESAFPDGYTSAIYVESNSFFNNKNSKDPFGTTLPELTSLDKTVKDNNVIIFLGKKKDFQLSFKQDETLKEVEHLGEFFNHELKIPILTRIEDAILISLTKIESL</sequence>
<feature type="region of interest" description="Disordered" evidence="2">
    <location>
        <begin position="76"/>
        <end position="125"/>
    </location>
</feature>
<dbReference type="SUPFAM" id="SSF75217">
    <property type="entry name" value="alpha/beta knot"/>
    <property type="match status" value="1"/>
</dbReference>
<dbReference type="GeneID" id="90071393"/>
<keyword evidence="3" id="KW-0489">Methyltransferase</keyword>
<proteinExistence type="inferred from homology"/>
<dbReference type="Proteomes" id="UP001360560">
    <property type="component" value="Unassembled WGS sequence"/>
</dbReference>
<dbReference type="AlphaFoldDB" id="A0AAV5QFA6"/>
<comment type="similarity">
    <text evidence="1">Belongs to the class IV-like SAM-binding methyltransferase superfamily.</text>
</comment>
<name>A0AAV5QFA6_9ASCO</name>
<dbReference type="InterPro" id="IPR029026">
    <property type="entry name" value="tRNA_m1G_MTases_N"/>
</dbReference>
<feature type="compositionally biased region" description="Basic and acidic residues" evidence="2">
    <location>
        <begin position="1"/>
        <end position="10"/>
    </location>
</feature>
<dbReference type="GO" id="GO:0032259">
    <property type="term" value="P:methylation"/>
    <property type="evidence" value="ECO:0007669"/>
    <property type="project" value="UniProtKB-KW"/>
</dbReference>
<keyword evidence="3" id="KW-0808">Transferase</keyword>
<feature type="region of interest" description="Disordered" evidence="2">
    <location>
        <begin position="1"/>
        <end position="21"/>
    </location>
</feature>
<comment type="caution">
    <text evidence="3">The sequence shown here is derived from an EMBL/GenBank/DDBJ whole genome shotgun (WGS) entry which is preliminary data.</text>
</comment>
<dbReference type="Gene3D" id="3.40.1280.10">
    <property type="match status" value="1"/>
</dbReference>
<reference evidence="3 4" key="1">
    <citation type="journal article" date="2023" name="Elife">
        <title>Identification of key yeast species and microbe-microbe interactions impacting larval growth of Drosophila in the wild.</title>
        <authorList>
            <person name="Mure A."/>
            <person name="Sugiura Y."/>
            <person name="Maeda R."/>
            <person name="Honda K."/>
            <person name="Sakurai N."/>
            <person name="Takahashi Y."/>
            <person name="Watada M."/>
            <person name="Katoh T."/>
            <person name="Gotoh A."/>
            <person name="Gotoh Y."/>
            <person name="Taniguchi I."/>
            <person name="Nakamura K."/>
            <person name="Hayashi T."/>
            <person name="Katayama T."/>
            <person name="Uemura T."/>
            <person name="Hattori Y."/>
        </authorList>
    </citation>
    <scope>NUCLEOTIDE SEQUENCE [LARGE SCALE GENOMIC DNA]</scope>
    <source>
        <strain evidence="3 4">SC-9</strain>
    </source>
</reference>
<evidence type="ECO:0000313" key="3">
    <source>
        <dbReference type="EMBL" id="GMM33414.1"/>
    </source>
</evidence>
<protein>
    <submittedName>
        <fullName evidence="3">Methyltransferase</fullName>
    </submittedName>
</protein>
<dbReference type="GO" id="GO:0008168">
    <property type="term" value="F:methyltransferase activity"/>
    <property type="evidence" value="ECO:0007669"/>
    <property type="project" value="UniProtKB-KW"/>
</dbReference>
<accession>A0AAV5QFA6</accession>
<dbReference type="PANTHER" id="PTHR12150">
    <property type="entry name" value="CLASS IV SAM-BINDING METHYLTRANSFERASE-RELATED"/>
    <property type="match status" value="1"/>
</dbReference>
<keyword evidence="4" id="KW-1185">Reference proteome</keyword>
<evidence type="ECO:0000256" key="1">
    <source>
        <dbReference type="ARBA" id="ARBA00009841"/>
    </source>
</evidence>
<dbReference type="RefSeq" id="XP_064850414.1">
    <property type="nucleotide sequence ID" value="XM_064994342.1"/>
</dbReference>
<dbReference type="InterPro" id="IPR003750">
    <property type="entry name" value="Put_MeTrfase-C9orf114-like"/>
</dbReference>
<dbReference type="EMBL" id="BTFZ01000001">
    <property type="protein sequence ID" value="GMM33414.1"/>
    <property type="molecule type" value="Genomic_DNA"/>
</dbReference>